<feature type="compositionally biased region" description="Polar residues" evidence="1">
    <location>
        <begin position="357"/>
        <end position="373"/>
    </location>
</feature>
<dbReference type="Proteomes" id="UP000799429">
    <property type="component" value="Unassembled WGS sequence"/>
</dbReference>
<feature type="region of interest" description="Disordered" evidence="1">
    <location>
        <begin position="208"/>
        <end position="412"/>
    </location>
</feature>
<sequence length="412" mass="45579">MVLEDTSNPDSFSSDSSPSSDLDPYSSPSSSSNKLYDLSGLPKPFPILGPLAGFTRAAQTHSIDTNLEHASKLLSRPLRPVEAQTLAFHYCRMSQFSSYGMALGAAWGVLRSYQTRETFAFLFWKPDLQRFNPDSFGPLKGNMARYALHGIRAQVYGTVFWVLGAAVASSYAASTSAAMMATNPEMKEFNEVLRNQVIRKARGELQREGLPVSREVQERWESEASRIGPDQAKQQQRQQRQRQQQLSTWSSRRSSTDDDDMSPQAADYPSSDSRSSDFEDLTGPSSGFSTPSRPDTSYSSDDASPVRRESTSSGGSAWDRIRRGEAPSSAIPRNEAPNPPSPSPQNRGSWAQRRAGSETTEGATSGDSFAFSTSEEDRQLAKAEAQREFDARVERERMGRDFSGEDGRRGKW</sequence>
<gene>
    <name evidence="2" type="ORF">M501DRAFT_389626</name>
</gene>
<feature type="compositionally biased region" description="Basic and acidic residues" evidence="1">
    <location>
        <begin position="375"/>
        <end position="412"/>
    </location>
</feature>
<dbReference type="OrthoDB" id="4204700at2759"/>
<evidence type="ECO:0000313" key="3">
    <source>
        <dbReference type="Proteomes" id="UP000799429"/>
    </source>
</evidence>
<dbReference type="EMBL" id="MU006090">
    <property type="protein sequence ID" value="KAF2842158.1"/>
    <property type="molecule type" value="Genomic_DNA"/>
</dbReference>
<comment type="caution">
    <text evidence="2">The sequence shown here is derived from an EMBL/GenBank/DDBJ whole genome shotgun (WGS) entry which is preliminary data.</text>
</comment>
<keyword evidence="3" id="KW-1185">Reference proteome</keyword>
<evidence type="ECO:0000313" key="2">
    <source>
        <dbReference type="EMBL" id="KAF2842158.1"/>
    </source>
</evidence>
<accession>A0A9P4VSL1</accession>
<proteinExistence type="predicted"/>
<feature type="region of interest" description="Disordered" evidence="1">
    <location>
        <begin position="1"/>
        <end position="31"/>
    </location>
</feature>
<evidence type="ECO:0000256" key="1">
    <source>
        <dbReference type="SAM" id="MobiDB-lite"/>
    </source>
</evidence>
<feature type="compositionally biased region" description="Polar residues" evidence="1">
    <location>
        <begin position="283"/>
        <end position="302"/>
    </location>
</feature>
<protein>
    <submittedName>
        <fullName evidence="2">Uncharacterized protein</fullName>
    </submittedName>
</protein>
<feature type="compositionally biased region" description="Basic and acidic residues" evidence="1">
    <location>
        <begin position="215"/>
        <end position="224"/>
    </location>
</feature>
<reference evidence="2" key="1">
    <citation type="journal article" date="2020" name="Stud. Mycol.">
        <title>101 Dothideomycetes genomes: a test case for predicting lifestyles and emergence of pathogens.</title>
        <authorList>
            <person name="Haridas S."/>
            <person name="Albert R."/>
            <person name="Binder M."/>
            <person name="Bloem J."/>
            <person name="Labutti K."/>
            <person name="Salamov A."/>
            <person name="Andreopoulos B."/>
            <person name="Baker S."/>
            <person name="Barry K."/>
            <person name="Bills G."/>
            <person name="Bluhm B."/>
            <person name="Cannon C."/>
            <person name="Castanera R."/>
            <person name="Culley D."/>
            <person name="Daum C."/>
            <person name="Ezra D."/>
            <person name="Gonzalez J."/>
            <person name="Henrissat B."/>
            <person name="Kuo A."/>
            <person name="Liang C."/>
            <person name="Lipzen A."/>
            <person name="Lutzoni F."/>
            <person name="Magnuson J."/>
            <person name="Mondo S."/>
            <person name="Nolan M."/>
            <person name="Ohm R."/>
            <person name="Pangilinan J."/>
            <person name="Park H.-J."/>
            <person name="Ramirez L."/>
            <person name="Alfaro M."/>
            <person name="Sun H."/>
            <person name="Tritt A."/>
            <person name="Yoshinaga Y."/>
            <person name="Zwiers L.-H."/>
            <person name="Turgeon B."/>
            <person name="Goodwin S."/>
            <person name="Spatafora J."/>
            <person name="Crous P."/>
            <person name="Grigoriev I."/>
        </authorList>
    </citation>
    <scope>NUCLEOTIDE SEQUENCE</scope>
    <source>
        <strain evidence="2">CBS 101060</strain>
    </source>
</reference>
<feature type="compositionally biased region" description="Low complexity" evidence="1">
    <location>
        <begin position="8"/>
        <end position="31"/>
    </location>
</feature>
<dbReference type="AlphaFoldDB" id="A0A9P4VSL1"/>
<name>A0A9P4VSL1_9PEZI</name>
<feature type="compositionally biased region" description="Low complexity" evidence="1">
    <location>
        <begin position="234"/>
        <end position="253"/>
    </location>
</feature>
<organism evidence="2 3">
    <name type="scientific">Patellaria atrata CBS 101060</name>
    <dbReference type="NCBI Taxonomy" id="1346257"/>
    <lineage>
        <taxon>Eukaryota</taxon>
        <taxon>Fungi</taxon>
        <taxon>Dikarya</taxon>
        <taxon>Ascomycota</taxon>
        <taxon>Pezizomycotina</taxon>
        <taxon>Dothideomycetes</taxon>
        <taxon>Dothideomycetes incertae sedis</taxon>
        <taxon>Patellariales</taxon>
        <taxon>Patellariaceae</taxon>
        <taxon>Patellaria</taxon>
    </lineage>
</organism>